<dbReference type="VEuPathDB" id="FungiDB:FOXG_19605"/>
<dbReference type="Proteomes" id="UP000009097">
    <property type="component" value="Unassembled WGS sequence"/>
</dbReference>
<reference evidence="2" key="2">
    <citation type="journal article" date="2010" name="Nature">
        <title>Comparative genomics reveals mobile pathogenicity chromosomes in Fusarium.</title>
        <authorList>
            <person name="Ma L.J."/>
            <person name="van der Does H.C."/>
            <person name="Borkovich K.A."/>
            <person name="Coleman J.J."/>
            <person name="Daboussi M.J."/>
            <person name="Di Pietro A."/>
            <person name="Dufresne M."/>
            <person name="Freitag M."/>
            <person name="Grabherr M."/>
            <person name="Henrissat B."/>
            <person name="Houterman P.M."/>
            <person name="Kang S."/>
            <person name="Shim W.B."/>
            <person name="Woloshuk C."/>
            <person name="Xie X."/>
            <person name="Xu J.R."/>
            <person name="Antoniw J."/>
            <person name="Baker S.E."/>
            <person name="Bluhm B.H."/>
            <person name="Breakspear A."/>
            <person name="Brown D.W."/>
            <person name="Butchko R.A."/>
            <person name="Chapman S."/>
            <person name="Coulson R."/>
            <person name="Coutinho P.M."/>
            <person name="Danchin E.G."/>
            <person name="Diener A."/>
            <person name="Gale L.R."/>
            <person name="Gardiner D.M."/>
            <person name="Goff S."/>
            <person name="Hammond-Kosack K.E."/>
            <person name="Hilburn K."/>
            <person name="Hua-Van A."/>
            <person name="Jonkers W."/>
            <person name="Kazan K."/>
            <person name="Kodira C.D."/>
            <person name="Koehrsen M."/>
            <person name="Kumar L."/>
            <person name="Lee Y.H."/>
            <person name="Li L."/>
            <person name="Manners J.M."/>
            <person name="Miranda-Saavedra D."/>
            <person name="Mukherjee M."/>
            <person name="Park G."/>
            <person name="Park J."/>
            <person name="Park S.Y."/>
            <person name="Proctor R.H."/>
            <person name="Regev A."/>
            <person name="Ruiz-Roldan M.C."/>
            <person name="Sain D."/>
            <person name="Sakthikumar S."/>
            <person name="Sykes S."/>
            <person name="Schwartz D.C."/>
            <person name="Turgeon B.G."/>
            <person name="Wapinski I."/>
            <person name="Yoder O."/>
            <person name="Young S."/>
            <person name="Zeng Q."/>
            <person name="Zhou S."/>
            <person name="Galagan J."/>
            <person name="Cuomo C.A."/>
            <person name="Kistler H.C."/>
            <person name="Rep M."/>
        </authorList>
    </citation>
    <scope>NUCLEOTIDE SEQUENCE [LARGE SCALE GENOMIC DNA]</scope>
    <source>
        <strain evidence="2">4287</strain>
    </source>
</reference>
<reference evidence="2" key="1">
    <citation type="submission" date="2007-04" db="EMBL/GenBank/DDBJ databases">
        <authorList>
            <consortium name="The Broad Institute Genome Sequencing Platform"/>
            <person name="Birren B."/>
            <person name="Lander E."/>
            <person name="Galagan J."/>
            <person name="Nusbaum C."/>
            <person name="Devon K."/>
            <person name="Ma L.-J."/>
            <person name="Jaffe D."/>
            <person name="Butler J."/>
            <person name="Alvarez P."/>
            <person name="Gnerre S."/>
            <person name="Grabherr M."/>
            <person name="Kleber M."/>
            <person name="Mauceli E."/>
            <person name="Brockman W."/>
            <person name="MacCallum I.A."/>
            <person name="Young S."/>
            <person name="LaButti K."/>
            <person name="DeCaprio D."/>
            <person name="Crawford M."/>
            <person name="Koehrsen M."/>
            <person name="Engels R."/>
            <person name="Montgomery P."/>
            <person name="Pearson M."/>
            <person name="Howarth C."/>
            <person name="Larson L."/>
            <person name="White J."/>
            <person name="O'Leary S."/>
            <person name="Kodira C."/>
            <person name="Zeng Q."/>
            <person name="Yandava C."/>
            <person name="Alvarado L."/>
            <person name="Kistler C."/>
            <person name="Shim W.-B."/>
            <person name="Kang S."/>
            <person name="Woloshuk C."/>
        </authorList>
    </citation>
    <scope>NUCLEOTIDE SEQUENCE</scope>
    <source>
        <strain evidence="2">4287</strain>
    </source>
</reference>
<evidence type="ECO:0000313" key="2">
    <source>
        <dbReference type="EMBL" id="KNB06222.1"/>
    </source>
</evidence>
<dbReference type="AlphaFoldDB" id="A0A0J9WMW1"/>
<sequence length="185" mass="20668">MSGCRQRPIRGDAVDISTSTAAARHKVQEQQLVGDQQKDEIRGGVEPQRRGEEEQKVRTQQPIDEATKRPALETQASQQSTLVACSPPQMQCYNTYPSIPVQTQDMGFCTDNKNTTSSIQPVPAYPLESQTQEGRLQCAQDIDSLGPVSRSESQYCIQCGFACQAEDRFCRQCGAEQEYQERMVE</sequence>
<dbReference type="KEGG" id="fox:FOXG_19605"/>
<organism evidence="2 3">
    <name type="scientific">Fusarium oxysporum f. sp. lycopersici (strain 4287 / CBS 123668 / FGSC 9935 / NRRL 34936)</name>
    <name type="common">Fusarium vascular wilt of tomato</name>
    <dbReference type="NCBI Taxonomy" id="426428"/>
    <lineage>
        <taxon>Eukaryota</taxon>
        <taxon>Fungi</taxon>
        <taxon>Dikarya</taxon>
        <taxon>Ascomycota</taxon>
        <taxon>Pezizomycotina</taxon>
        <taxon>Sordariomycetes</taxon>
        <taxon>Hypocreomycetidae</taxon>
        <taxon>Hypocreales</taxon>
        <taxon>Nectriaceae</taxon>
        <taxon>Fusarium</taxon>
        <taxon>Fusarium oxysporum species complex</taxon>
    </lineage>
</organism>
<feature type="compositionally biased region" description="Basic and acidic residues" evidence="1">
    <location>
        <begin position="36"/>
        <end position="57"/>
    </location>
</feature>
<dbReference type="OrthoDB" id="4161192at2759"/>
<evidence type="ECO:0000313" key="3">
    <source>
        <dbReference type="Proteomes" id="UP000009097"/>
    </source>
</evidence>
<accession>A0A0J9WMW1</accession>
<feature type="region of interest" description="Disordered" evidence="1">
    <location>
        <begin position="1"/>
        <end position="75"/>
    </location>
</feature>
<evidence type="ECO:0000256" key="1">
    <source>
        <dbReference type="SAM" id="MobiDB-lite"/>
    </source>
</evidence>
<proteinExistence type="predicted"/>
<name>A0A0J9WMW1_FUSO4</name>
<gene>
    <name evidence="2" type="ORF">FOXG_19605</name>
</gene>
<dbReference type="RefSeq" id="XP_018244267.1">
    <property type="nucleotide sequence ID" value="XM_018399866.1"/>
</dbReference>
<dbReference type="EMBL" id="DS231704">
    <property type="protein sequence ID" value="KNB06222.1"/>
    <property type="molecule type" value="Genomic_DNA"/>
</dbReference>
<dbReference type="GeneID" id="28960311"/>
<protein>
    <submittedName>
        <fullName evidence="2">Uncharacterized protein</fullName>
    </submittedName>
</protein>